<name>A0ABW9XGJ3_9SPHN</name>
<protein>
    <recommendedName>
        <fullName evidence="4 5">dTDP-4-dehydrorhamnose 3,5-epimerase</fullName>
        <ecNumber evidence="3 5">5.1.3.13</ecNumber>
    </recommendedName>
    <alternativeName>
        <fullName evidence="5">Thymidine diphospho-4-keto-rhamnose 3,5-epimerase</fullName>
    </alternativeName>
</protein>
<evidence type="ECO:0000256" key="5">
    <source>
        <dbReference type="RuleBase" id="RU364069"/>
    </source>
</evidence>
<dbReference type="Pfam" id="PF00908">
    <property type="entry name" value="dTDP_sugar_isom"/>
    <property type="match status" value="1"/>
</dbReference>
<dbReference type="RefSeq" id="WP_161719917.1">
    <property type="nucleotide sequence ID" value="NZ_JAAAPO010000005.1"/>
</dbReference>
<keyword evidence="5 6" id="KW-0413">Isomerase</keyword>
<evidence type="ECO:0000256" key="1">
    <source>
        <dbReference type="ARBA" id="ARBA00001298"/>
    </source>
</evidence>
<sequence length="197" mass="21458">MLFRPLAIPGLIEFTCQRHGDERGYFAEAFRQSVFDQAMEDGANHRFVQDNESFSARVGTIRGLHYQTAPMAQGKLVRCLSGAIMDVAVDIRAGSASYGQWAALVLSAKAGNQLWIPPGFAHGFCTLAPDCRVSYKVTAYYSPEHDKGMRWDDPAIGIAWPAVADPETLSAKDRVQPLLADIAPIFGCAPVIALEGE</sequence>
<comment type="pathway">
    <text evidence="5">Carbohydrate biosynthesis; dTDP-L-rhamnose biosynthesis.</text>
</comment>
<comment type="caution">
    <text evidence="6">The sequence shown here is derived from an EMBL/GenBank/DDBJ whole genome shotgun (WGS) entry which is preliminary data.</text>
</comment>
<gene>
    <name evidence="6" type="primary">rfbC</name>
    <name evidence="6" type="ORF">GTZ99_14070</name>
</gene>
<evidence type="ECO:0000313" key="6">
    <source>
        <dbReference type="EMBL" id="NBC37678.1"/>
    </source>
</evidence>
<dbReference type="InterPro" id="IPR011051">
    <property type="entry name" value="RmlC_Cupin_sf"/>
</dbReference>
<dbReference type="EMBL" id="JAAAPO010000005">
    <property type="protein sequence ID" value="NBC37678.1"/>
    <property type="molecule type" value="Genomic_DNA"/>
</dbReference>
<dbReference type="PANTHER" id="PTHR21047:SF2">
    <property type="entry name" value="THYMIDINE DIPHOSPHO-4-KETO-RHAMNOSE 3,5-EPIMERASE"/>
    <property type="match status" value="1"/>
</dbReference>
<dbReference type="PANTHER" id="PTHR21047">
    <property type="entry name" value="DTDP-6-DEOXY-D-GLUCOSE-3,5 EPIMERASE"/>
    <property type="match status" value="1"/>
</dbReference>
<dbReference type="GO" id="GO:0008830">
    <property type="term" value="F:dTDP-4-dehydrorhamnose 3,5-epimerase activity"/>
    <property type="evidence" value="ECO:0007669"/>
    <property type="project" value="UniProtKB-EC"/>
</dbReference>
<dbReference type="CDD" id="cd00438">
    <property type="entry name" value="cupin_RmlC"/>
    <property type="match status" value="1"/>
</dbReference>
<dbReference type="Proteomes" id="UP000753724">
    <property type="component" value="Unassembled WGS sequence"/>
</dbReference>
<comment type="catalytic activity">
    <reaction evidence="1 5">
        <text>dTDP-4-dehydro-6-deoxy-alpha-D-glucose = dTDP-4-dehydro-beta-L-rhamnose</text>
        <dbReference type="Rhea" id="RHEA:16969"/>
        <dbReference type="ChEBI" id="CHEBI:57649"/>
        <dbReference type="ChEBI" id="CHEBI:62830"/>
        <dbReference type="EC" id="5.1.3.13"/>
    </reaction>
</comment>
<comment type="subunit">
    <text evidence="5">Homodimer.</text>
</comment>
<dbReference type="EC" id="5.1.3.13" evidence="3 5"/>
<reference evidence="7" key="1">
    <citation type="submission" date="2020-01" db="EMBL/GenBank/DDBJ databases">
        <title>Sphingomonas sp. strain CSW-10.</title>
        <authorList>
            <person name="Chen W.-M."/>
        </authorList>
    </citation>
    <scope>NUCLEOTIDE SEQUENCE [LARGE SCALE GENOMIC DNA]</scope>
    <source>
        <strain evidence="7">FSY-8</strain>
    </source>
</reference>
<evidence type="ECO:0000256" key="2">
    <source>
        <dbReference type="ARBA" id="ARBA00001997"/>
    </source>
</evidence>
<evidence type="ECO:0000256" key="3">
    <source>
        <dbReference type="ARBA" id="ARBA00012098"/>
    </source>
</evidence>
<evidence type="ECO:0000313" key="7">
    <source>
        <dbReference type="Proteomes" id="UP000753724"/>
    </source>
</evidence>
<dbReference type="NCBIfam" id="TIGR01221">
    <property type="entry name" value="rmlC"/>
    <property type="match status" value="1"/>
</dbReference>
<organism evidence="6 7">
    <name type="scientific">Novosphingobium ovatum</name>
    <dbReference type="NCBI Taxonomy" id="1908523"/>
    <lineage>
        <taxon>Bacteria</taxon>
        <taxon>Pseudomonadati</taxon>
        <taxon>Pseudomonadota</taxon>
        <taxon>Alphaproteobacteria</taxon>
        <taxon>Sphingomonadales</taxon>
        <taxon>Sphingomonadaceae</taxon>
        <taxon>Novosphingobium</taxon>
    </lineage>
</organism>
<dbReference type="InterPro" id="IPR014710">
    <property type="entry name" value="RmlC-like_jellyroll"/>
</dbReference>
<proteinExistence type="inferred from homology"/>
<comment type="similarity">
    <text evidence="5">Belongs to the dTDP-4-dehydrorhamnose 3,5-epimerase family.</text>
</comment>
<keyword evidence="7" id="KW-1185">Reference proteome</keyword>
<comment type="function">
    <text evidence="2 5">Catalyzes the epimerization of the C3' and C5'positions of dTDP-6-deoxy-D-xylo-4-hexulose, forming dTDP-6-deoxy-L-lyxo-4-hexulose.</text>
</comment>
<evidence type="ECO:0000256" key="4">
    <source>
        <dbReference type="ARBA" id="ARBA00019595"/>
    </source>
</evidence>
<dbReference type="InterPro" id="IPR000888">
    <property type="entry name" value="RmlC-like"/>
</dbReference>
<dbReference type="SUPFAM" id="SSF51182">
    <property type="entry name" value="RmlC-like cupins"/>
    <property type="match status" value="1"/>
</dbReference>
<dbReference type="Gene3D" id="2.60.120.10">
    <property type="entry name" value="Jelly Rolls"/>
    <property type="match status" value="1"/>
</dbReference>
<accession>A0ABW9XGJ3</accession>